<evidence type="ECO:0000256" key="3">
    <source>
        <dbReference type="ARBA" id="ARBA00023239"/>
    </source>
</evidence>
<dbReference type="InterPro" id="IPR007440">
    <property type="entry name" value="Chorismate--pyruvate_lyase"/>
</dbReference>
<evidence type="ECO:0000256" key="1">
    <source>
        <dbReference type="ARBA" id="ARBA00022490"/>
    </source>
</evidence>
<dbReference type="GO" id="GO:0008813">
    <property type="term" value="F:chorismate lyase activity"/>
    <property type="evidence" value="ECO:0007669"/>
    <property type="project" value="InterPro"/>
</dbReference>
<sequence>MKLSFEQIEALSPDLKWHKGIENLRGHQPSLGLKNWLTETKLLTDRIRQLEHKHSIEVLNEYHGPVPKFLNNLQTEQNNFIREILLSIDQQACVLAQTIVPQKTLEQNGWIKTLGTQPLGEHLLKKPNVSRSGFEYSCLEHSISPFWLRRSNFNVDKAILWVIELFLPAIEVYTDDQNKGLF</sequence>
<dbReference type="Gene3D" id="3.40.1410.10">
    <property type="entry name" value="Chorismate lyase-like"/>
    <property type="match status" value="1"/>
</dbReference>
<keyword evidence="2" id="KW-0831">Ubiquinone biosynthesis</keyword>
<name>A0A381N9W9_9ZZZZ</name>
<dbReference type="PANTHER" id="PTHR38683">
    <property type="entry name" value="CHORISMATE PYRUVATE-LYASE"/>
    <property type="match status" value="1"/>
</dbReference>
<dbReference type="PANTHER" id="PTHR38683:SF1">
    <property type="entry name" value="CHORISMATE PYRUVATE-LYASE"/>
    <property type="match status" value="1"/>
</dbReference>
<dbReference type="GO" id="GO:0005829">
    <property type="term" value="C:cytosol"/>
    <property type="evidence" value="ECO:0007669"/>
    <property type="project" value="TreeGrafter"/>
</dbReference>
<dbReference type="SUPFAM" id="SSF64288">
    <property type="entry name" value="Chorismate lyase-like"/>
    <property type="match status" value="1"/>
</dbReference>
<gene>
    <name evidence="4" type="ORF">METZ01_LOCUS4169</name>
</gene>
<evidence type="ECO:0000313" key="4">
    <source>
        <dbReference type="EMBL" id="SUZ51315.1"/>
    </source>
</evidence>
<proteinExistence type="predicted"/>
<keyword evidence="1" id="KW-0963">Cytoplasm</keyword>
<organism evidence="4">
    <name type="scientific">marine metagenome</name>
    <dbReference type="NCBI Taxonomy" id="408172"/>
    <lineage>
        <taxon>unclassified sequences</taxon>
        <taxon>metagenomes</taxon>
        <taxon>ecological metagenomes</taxon>
    </lineage>
</organism>
<reference evidence="4" key="1">
    <citation type="submission" date="2018-05" db="EMBL/GenBank/DDBJ databases">
        <authorList>
            <person name="Lanie J.A."/>
            <person name="Ng W.-L."/>
            <person name="Kazmierczak K.M."/>
            <person name="Andrzejewski T.M."/>
            <person name="Davidsen T.M."/>
            <person name="Wayne K.J."/>
            <person name="Tettelin H."/>
            <person name="Glass J.I."/>
            <person name="Rusch D."/>
            <person name="Podicherti R."/>
            <person name="Tsui H.-C.T."/>
            <person name="Winkler M.E."/>
        </authorList>
    </citation>
    <scope>NUCLEOTIDE SEQUENCE</scope>
</reference>
<evidence type="ECO:0008006" key="5">
    <source>
        <dbReference type="Google" id="ProtNLM"/>
    </source>
</evidence>
<dbReference type="Pfam" id="PF04345">
    <property type="entry name" value="Chor_lyase"/>
    <property type="match status" value="1"/>
</dbReference>
<evidence type="ECO:0000256" key="2">
    <source>
        <dbReference type="ARBA" id="ARBA00022688"/>
    </source>
</evidence>
<dbReference type="GO" id="GO:0006744">
    <property type="term" value="P:ubiquinone biosynthetic process"/>
    <property type="evidence" value="ECO:0007669"/>
    <property type="project" value="UniProtKB-KW"/>
</dbReference>
<dbReference type="AlphaFoldDB" id="A0A381N9W9"/>
<accession>A0A381N9W9</accession>
<dbReference type="EMBL" id="UINC01000218">
    <property type="protein sequence ID" value="SUZ51315.1"/>
    <property type="molecule type" value="Genomic_DNA"/>
</dbReference>
<protein>
    <recommendedName>
        <fullName evidence="5">Chorismate lyase</fullName>
    </recommendedName>
</protein>
<dbReference type="InterPro" id="IPR028978">
    <property type="entry name" value="Chorismate_lyase_/UTRA_dom_sf"/>
</dbReference>
<keyword evidence="3" id="KW-0456">Lyase</keyword>